<evidence type="ECO:0000313" key="1">
    <source>
        <dbReference type="EMBL" id="KOF79134.1"/>
    </source>
</evidence>
<accession>A0A0L8GQP5</accession>
<gene>
    <name evidence="1" type="ORF">OCBIM_22029819mg</name>
</gene>
<proteinExistence type="predicted"/>
<name>A0A0L8GQP5_OCTBM</name>
<sequence length="66" mass="7540">MALSLIKISSKQALWYNSKQINSVTLVSIPRLNYFVQMSLMLVGKGLKGHNFRYLTSLPKPYSHKV</sequence>
<protein>
    <submittedName>
        <fullName evidence="1">Uncharacterized protein</fullName>
    </submittedName>
</protein>
<organism evidence="1">
    <name type="scientific">Octopus bimaculoides</name>
    <name type="common">California two-spotted octopus</name>
    <dbReference type="NCBI Taxonomy" id="37653"/>
    <lineage>
        <taxon>Eukaryota</taxon>
        <taxon>Metazoa</taxon>
        <taxon>Spiralia</taxon>
        <taxon>Lophotrochozoa</taxon>
        <taxon>Mollusca</taxon>
        <taxon>Cephalopoda</taxon>
        <taxon>Coleoidea</taxon>
        <taxon>Octopodiformes</taxon>
        <taxon>Octopoda</taxon>
        <taxon>Incirrata</taxon>
        <taxon>Octopodidae</taxon>
        <taxon>Octopus</taxon>
    </lineage>
</organism>
<reference evidence="1" key="1">
    <citation type="submission" date="2015-07" db="EMBL/GenBank/DDBJ databases">
        <title>MeaNS - Measles Nucleotide Surveillance Program.</title>
        <authorList>
            <person name="Tran T."/>
            <person name="Druce J."/>
        </authorList>
    </citation>
    <scope>NUCLEOTIDE SEQUENCE</scope>
    <source>
        <strain evidence="1">UCB-OBI-ISO-001</strain>
        <tissue evidence="1">Gonad</tissue>
    </source>
</reference>
<dbReference type="EMBL" id="KQ420828">
    <property type="protein sequence ID" value="KOF79134.1"/>
    <property type="molecule type" value="Genomic_DNA"/>
</dbReference>
<dbReference type="AlphaFoldDB" id="A0A0L8GQP5"/>